<reference evidence="1" key="1">
    <citation type="journal article" date="2014" name="Front. Microbiol.">
        <title>High frequency of phylogenetically diverse reductive dehalogenase-homologous genes in deep subseafloor sedimentary metagenomes.</title>
        <authorList>
            <person name="Kawai M."/>
            <person name="Futagami T."/>
            <person name="Toyoda A."/>
            <person name="Takaki Y."/>
            <person name="Nishi S."/>
            <person name="Hori S."/>
            <person name="Arai W."/>
            <person name="Tsubouchi T."/>
            <person name="Morono Y."/>
            <person name="Uchiyama I."/>
            <person name="Ito T."/>
            <person name="Fujiyama A."/>
            <person name="Inagaki F."/>
            <person name="Takami H."/>
        </authorList>
    </citation>
    <scope>NUCLEOTIDE SEQUENCE</scope>
    <source>
        <strain evidence="1">Expedition CK06-06</strain>
    </source>
</reference>
<dbReference type="EMBL" id="BARS01015562">
    <property type="protein sequence ID" value="GAF91842.1"/>
    <property type="molecule type" value="Genomic_DNA"/>
</dbReference>
<feature type="non-terminal residue" evidence="1">
    <location>
        <position position="283"/>
    </location>
</feature>
<accession>X0TUK4</accession>
<comment type="caution">
    <text evidence="1">The sequence shown here is derived from an EMBL/GenBank/DDBJ whole genome shotgun (WGS) entry which is preliminary data.</text>
</comment>
<name>X0TUK4_9ZZZZ</name>
<feature type="non-terminal residue" evidence="1">
    <location>
        <position position="1"/>
    </location>
</feature>
<proteinExistence type="predicted"/>
<gene>
    <name evidence="1" type="ORF">S01H1_25726</name>
</gene>
<organism evidence="1">
    <name type="scientific">marine sediment metagenome</name>
    <dbReference type="NCBI Taxonomy" id="412755"/>
    <lineage>
        <taxon>unclassified sequences</taxon>
        <taxon>metagenomes</taxon>
        <taxon>ecological metagenomes</taxon>
    </lineage>
</organism>
<dbReference type="AlphaFoldDB" id="X0TUK4"/>
<protein>
    <submittedName>
        <fullName evidence="1">Uncharacterized protein</fullName>
    </submittedName>
</protein>
<sequence length="283" mass="31308">SDLVSGDFTIPGGTFRYFDKRFGRILLDAAISIGAAVYCSNDYSFNTLQATGIELNKMIFRKRETANRFEAIKKVRDYLAPNYIIRTLGDDKIWSSYLHQKTTEDYTLTLQTKLNYLEDDDLYTRVHMYAKNSNPTNLMLGDGIDYESDEEASYTGIASGEELLYLGAEKSGVLSDDANASLTGIESVFTTTYLSDLVIHLNQEYIEKDSASQGSTGYRVYASPISGQGKIILGNIIPRVYLNGVPIDNKVHQQAGLPIKVKSTRTTITSGGGKSKEVSTATY</sequence>
<evidence type="ECO:0000313" key="1">
    <source>
        <dbReference type="EMBL" id="GAF91842.1"/>
    </source>
</evidence>